<dbReference type="Gene3D" id="3.30.70.20">
    <property type="match status" value="1"/>
</dbReference>
<protein>
    <submittedName>
        <fullName evidence="6">(4Fe-4S)-binding protein</fullName>
    </submittedName>
</protein>
<evidence type="ECO:0000256" key="1">
    <source>
        <dbReference type="ARBA" id="ARBA00022485"/>
    </source>
</evidence>
<dbReference type="GO" id="GO:0051539">
    <property type="term" value="F:4 iron, 4 sulfur cluster binding"/>
    <property type="evidence" value="ECO:0007669"/>
    <property type="project" value="UniProtKB-KW"/>
</dbReference>
<dbReference type="Pfam" id="PF04015">
    <property type="entry name" value="DUF362"/>
    <property type="match status" value="1"/>
</dbReference>
<dbReference type="Proteomes" id="UP000427906">
    <property type="component" value="Chromosome"/>
</dbReference>
<evidence type="ECO:0000256" key="3">
    <source>
        <dbReference type="ARBA" id="ARBA00023004"/>
    </source>
</evidence>
<dbReference type="InterPro" id="IPR007160">
    <property type="entry name" value="DUF362"/>
</dbReference>
<gene>
    <name evidence="6" type="ORF">DSCA_40490</name>
</gene>
<feature type="domain" description="4Fe-4S ferredoxin-type" evidence="5">
    <location>
        <begin position="298"/>
        <end position="327"/>
    </location>
</feature>
<keyword evidence="1" id="KW-0004">4Fe-4S</keyword>
<keyword evidence="7" id="KW-1185">Reference proteome</keyword>
<dbReference type="PANTHER" id="PTHR24960">
    <property type="entry name" value="PHOTOSYSTEM I IRON-SULFUR CENTER-RELATED"/>
    <property type="match status" value="1"/>
</dbReference>
<accession>A0A5K7YQF2</accession>
<evidence type="ECO:0000256" key="2">
    <source>
        <dbReference type="ARBA" id="ARBA00022723"/>
    </source>
</evidence>
<keyword evidence="3" id="KW-0408">Iron</keyword>
<evidence type="ECO:0000313" key="6">
    <source>
        <dbReference type="EMBL" id="BBO70119.1"/>
    </source>
</evidence>
<dbReference type="PANTHER" id="PTHR24960:SF79">
    <property type="entry name" value="PHOTOSYSTEM I IRON-SULFUR CENTER"/>
    <property type="match status" value="1"/>
</dbReference>
<proteinExistence type="predicted"/>
<dbReference type="SUPFAM" id="SSF54862">
    <property type="entry name" value="4Fe-4S ferredoxins"/>
    <property type="match status" value="1"/>
</dbReference>
<evidence type="ECO:0000313" key="7">
    <source>
        <dbReference type="Proteomes" id="UP000427906"/>
    </source>
</evidence>
<feature type="domain" description="4Fe-4S ferredoxin-type" evidence="5">
    <location>
        <begin position="329"/>
        <end position="356"/>
    </location>
</feature>
<dbReference type="Pfam" id="PF13237">
    <property type="entry name" value="Fer4_10"/>
    <property type="match status" value="1"/>
</dbReference>
<keyword evidence="4" id="KW-0411">Iron-sulfur</keyword>
<evidence type="ECO:0000259" key="5">
    <source>
        <dbReference type="PROSITE" id="PS51379"/>
    </source>
</evidence>
<name>A0A5K7YQF2_9BACT</name>
<dbReference type="InterPro" id="IPR017896">
    <property type="entry name" value="4Fe4S_Fe-S-bd"/>
</dbReference>
<keyword evidence="2" id="KW-0479">Metal-binding</keyword>
<dbReference type="PROSITE" id="PS51379">
    <property type="entry name" value="4FE4S_FER_2"/>
    <property type="match status" value="2"/>
</dbReference>
<dbReference type="GO" id="GO:0046872">
    <property type="term" value="F:metal ion binding"/>
    <property type="evidence" value="ECO:0007669"/>
    <property type="project" value="UniProtKB-KW"/>
</dbReference>
<dbReference type="AlphaFoldDB" id="A0A5K7YQF2"/>
<dbReference type="InterPro" id="IPR017900">
    <property type="entry name" value="4Fe4S_Fe_S_CS"/>
</dbReference>
<dbReference type="KEGG" id="dalk:DSCA_40490"/>
<dbReference type="EMBL" id="AP021874">
    <property type="protein sequence ID" value="BBO70119.1"/>
    <property type="molecule type" value="Genomic_DNA"/>
</dbReference>
<sequence length="369" mass="39952">MSTVIVRKADYEYPKIRTIVFEMLGSAEAPAIDAGTRVLIKPNFLAPAAPGKAVTTHPTIVRAAAEFALARGASVQISDSPAMGSFTKLLKKGGYEEMLEDLDVTVKPFEASIPVDVGDPFGTIDVARDAMAADVVINLAKLKTHTQMMLTLGVKNLFGCIVGLKKPEWHMRAGVDRQMFGHLIVSIFEAVGPAYTILDGILAMEGQGPGKSGTPRELGLLMGGKSAHAVDHVACLQVGLDPDTLETQRNARRMGVYDGSVHINGDLNILDDFQFPELGLLTMGPERLGRFMRRFVIQQPAVDNQACKLCGECWKYCPAGAISYTDRGISFNTDTCIRCYCCLEVCPHAAIRAKKPLAGRVLAWLTANR</sequence>
<reference evidence="6 7" key="1">
    <citation type="submission" date="2019-11" db="EMBL/GenBank/DDBJ databases">
        <title>Comparative genomics of hydrocarbon-degrading Desulfosarcina strains.</title>
        <authorList>
            <person name="Watanabe M."/>
            <person name="Kojima H."/>
            <person name="Fukui M."/>
        </authorList>
    </citation>
    <scope>NUCLEOTIDE SEQUENCE [LARGE SCALE GENOMIC DNA]</scope>
    <source>
        <strain evidence="6 7">PL12</strain>
    </source>
</reference>
<evidence type="ECO:0000256" key="4">
    <source>
        <dbReference type="ARBA" id="ARBA00023014"/>
    </source>
</evidence>
<dbReference type="PROSITE" id="PS00198">
    <property type="entry name" value="4FE4S_FER_1"/>
    <property type="match status" value="1"/>
</dbReference>
<dbReference type="InterPro" id="IPR050157">
    <property type="entry name" value="PSI_iron-sulfur_center"/>
</dbReference>
<organism evidence="6 7">
    <name type="scientific">Desulfosarcina alkanivorans</name>
    <dbReference type="NCBI Taxonomy" id="571177"/>
    <lineage>
        <taxon>Bacteria</taxon>
        <taxon>Pseudomonadati</taxon>
        <taxon>Thermodesulfobacteriota</taxon>
        <taxon>Desulfobacteria</taxon>
        <taxon>Desulfobacterales</taxon>
        <taxon>Desulfosarcinaceae</taxon>
        <taxon>Desulfosarcina</taxon>
    </lineage>
</organism>